<reference evidence="2 3" key="1">
    <citation type="journal article" date="2018" name="Elife">
        <title>Discovery and characterization of a prevalent human gut bacterial enzyme sufficient for the inactivation of a family of plant toxins.</title>
        <authorList>
            <person name="Koppel N."/>
            <person name="Bisanz J.E."/>
            <person name="Pandelia M.E."/>
            <person name="Turnbaugh P.J."/>
            <person name="Balskus E.P."/>
        </authorList>
    </citation>
    <scope>NUCLEOTIDE SEQUENCE [LARGE SCALE GENOMIC DNA]</scope>
    <source>
        <strain evidence="2 3">OB21 GAM31</strain>
    </source>
</reference>
<dbReference type="InterPro" id="IPR013096">
    <property type="entry name" value="Cupin_2"/>
</dbReference>
<dbReference type="PANTHER" id="PTHR37694">
    <property type="entry name" value="SLR8022 PROTEIN"/>
    <property type="match status" value="1"/>
</dbReference>
<dbReference type="RefSeq" id="WP_114614766.1">
    <property type="nucleotide sequence ID" value="NZ_DBFAES010000088.1"/>
</dbReference>
<dbReference type="InterPro" id="IPR011051">
    <property type="entry name" value="RmlC_Cupin_sf"/>
</dbReference>
<proteinExistence type="predicted"/>
<dbReference type="Gene3D" id="2.60.120.10">
    <property type="entry name" value="Jelly Rolls"/>
    <property type="match status" value="1"/>
</dbReference>
<evidence type="ECO:0000259" key="1">
    <source>
        <dbReference type="Pfam" id="PF07883"/>
    </source>
</evidence>
<dbReference type="AlphaFoldDB" id="A0A369LLX7"/>
<accession>A0A369LLX7</accession>
<feature type="domain" description="Cupin type-2" evidence="1">
    <location>
        <begin position="41"/>
        <end position="106"/>
    </location>
</feature>
<gene>
    <name evidence="2" type="ORF">C1881_01435</name>
</gene>
<comment type="caution">
    <text evidence="2">The sequence shown here is derived from an EMBL/GenBank/DDBJ whole genome shotgun (WGS) entry which is preliminary data.</text>
</comment>
<protein>
    <submittedName>
        <fullName evidence="2">Cupin domain-containing protein</fullName>
    </submittedName>
</protein>
<dbReference type="SUPFAM" id="SSF51182">
    <property type="entry name" value="RmlC-like cupins"/>
    <property type="match status" value="1"/>
</dbReference>
<evidence type="ECO:0000313" key="3">
    <source>
        <dbReference type="Proteomes" id="UP000253975"/>
    </source>
</evidence>
<dbReference type="CDD" id="cd02230">
    <property type="entry name" value="cupin_HP0902-like"/>
    <property type="match status" value="1"/>
</dbReference>
<evidence type="ECO:0000313" key="2">
    <source>
        <dbReference type="EMBL" id="RDB60581.1"/>
    </source>
</evidence>
<name>A0A369LLX7_9ACTN</name>
<dbReference type="Pfam" id="PF07883">
    <property type="entry name" value="Cupin_2"/>
    <property type="match status" value="1"/>
</dbReference>
<dbReference type="EMBL" id="PPTO01000002">
    <property type="protein sequence ID" value="RDB60581.1"/>
    <property type="molecule type" value="Genomic_DNA"/>
</dbReference>
<organism evidence="2 3">
    <name type="scientific">Slackia isoflavoniconvertens</name>
    <dbReference type="NCBI Taxonomy" id="572010"/>
    <lineage>
        <taxon>Bacteria</taxon>
        <taxon>Bacillati</taxon>
        <taxon>Actinomycetota</taxon>
        <taxon>Coriobacteriia</taxon>
        <taxon>Eggerthellales</taxon>
        <taxon>Eggerthellaceae</taxon>
        <taxon>Slackia</taxon>
    </lineage>
</organism>
<sequence length="112" mass="11928">MELIKNVKHGEEFSLRNLVQLEPGRVNSLTLSQTPGCKITVFAIAAGEGMSSHAAAGDAMVTCLEGKAQIVIDDIVHEVSPGQTIVIPANAPHSVKALEPYKMLLVVVKPQE</sequence>
<dbReference type="InterPro" id="IPR014710">
    <property type="entry name" value="RmlC-like_jellyroll"/>
</dbReference>
<dbReference type="PANTHER" id="PTHR37694:SF1">
    <property type="entry name" value="SLR8022 PROTEIN"/>
    <property type="match status" value="1"/>
</dbReference>
<dbReference type="Proteomes" id="UP000253975">
    <property type="component" value="Unassembled WGS sequence"/>
</dbReference>